<proteinExistence type="predicted"/>
<keyword evidence="1" id="KW-0472">Membrane</keyword>
<organism evidence="2 3">
    <name type="scientific">Heterorhabditis bacteriophora</name>
    <name type="common">Entomopathogenic nematode worm</name>
    <dbReference type="NCBI Taxonomy" id="37862"/>
    <lineage>
        <taxon>Eukaryota</taxon>
        <taxon>Metazoa</taxon>
        <taxon>Ecdysozoa</taxon>
        <taxon>Nematoda</taxon>
        <taxon>Chromadorea</taxon>
        <taxon>Rhabditida</taxon>
        <taxon>Rhabditina</taxon>
        <taxon>Rhabditomorpha</taxon>
        <taxon>Strongyloidea</taxon>
        <taxon>Heterorhabditidae</taxon>
        <taxon>Heterorhabditis</taxon>
    </lineage>
</organism>
<evidence type="ECO:0000313" key="2">
    <source>
        <dbReference type="Proteomes" id="UP000095283"/>
    </source>
</evidence>
<protein>
    <submittedName>
        <fullName evidence="3">Conserved domain protein</fullName>
    </submittedName>
</protein>
<sequence>MRIDVPQVALDMQHIFKAPYRVKSELGKQMQFVISDIDSFSLVVTEEGIVKSFPDTKDIVYISRLFYRILKFTSTLLFYNTSNLGFKLIPKLLYLYNNYVWQSGPMYLPFPNLMRILREVYISGGDWETALLFCFSIFIYLLTKNL</sequence>
<dbReference type="Proteomes" id="UP000095283">
    <property type="component" value="Unplaced"/>
</dbReference>
<dbReference type="AlphaFoldDB" id="A0A1I7WL34"/>
<keyword evidence="1" id="KW-1133">Transmembrane helix</keyword>
<keyword evidence="2" id="KW-1185">Reference proteome</keyword>
<feature type="transmembrane region" description="Helical" evidence="1">
    <location>
        <begin position="120"/>
        <end position="142"/>
    </location>
</feature>
<evidence type="ECO:0000313" key="3">
    <source>
        <dbReference type="WBParaSite" id="Hba_05846"/>
    </source>
</evidence>
<reference evidence="3" key="1">
    <citation type="submission" date="2016-11" db="UniProtKB">
        <authorList>
            <consortium name="WormBaseParasite"/>
        </authorList>
    </citation>
    <scope>IDENTIFICATION</scope>
</reference>
<dbReference type="WBParaSite" id="Hba_05846">
    <property type="protein sequence ID" value="Hba_05846"/>
    <property type="gene ID" value="Hba_05846"/>
</dbReference>
<accession>A0A1I7WL34</accession>
<evidence type="ECO:0000256" key="1">
    <source>
        <dbReference type="SAM" id="Phobius"/>
    </source>
</evidence>
<name>A0A1I7WL34_HETBA</name>
<keyword evidence="1" id="KW-0812">Transmembrane</keyword>